<evidence type="ECO:0000256" key="1">
    <source>
        <dbReference type="ARBA" id="ARBA00005179"/>
    </source>
</evidence>
<dbReference type="PANTHER" id="PTHR24096:SF317">
    <property type="entry name" value="ADENYLATE-FORMING ENZYME AFEA"/>
    <property type="match status" value="1"/>
</dbReference>
<dbReference type="InterPro" id="IPR045851">
    <property type="entry name" value="AMP-bd_C_sf"/>
</dbReference>
<sequence>MTSTATDGPAHTPIWTSETSLELPNTDIVSFAFGKLGTYDLDKPIFIDAEDTSRFVTAAQARDATRKLCKGLQESGLKPRECVTICSFNHVSSILCEEKEGSQVTQVTRCQGNGADHVGAMQILYPCLWLGVIGAGGVVAGVNPALTVSELKHHLTVTGTRYLIVHETCFKHIAPAAAGCGIGTDSIYVFTDDLLAPIEEADDSASDSHDSDGVLPDTQSEDNSTVGSLQHPRRLKDILRYGSAPWRTLEQDETATCTPAVHATTSGTTGLPKAAVIPHRYLVSQSVMLENQYASREGKISQLITLPVFHLFAGNAAFVLPLRCGIPTYFLPRFRLDEYVSALDRFQITDTLVVPPIISSLVLQGEGLGNKLHSLRRLICAGAPMNPEVQKKLYNYLSPEARISQCWGTTETGWVTLTPVKELDQSGSVGRLTANTQLKIVSTGGLSGHGEALVKSPSIFLGYRENPSANESSFDSEGYYRTGDRAYFKDGKVFIEGRIKDVMKVNGWQVSPEELEEKIQAHPKVVDCAVVGHVPTDRAGLEEVKPRAYVVLKEGSRADADDICTWVNLRTASYKHLKGGVFFVDSIPRNASGKILRRLLLDGD</sequence>
<feature type="compositionally biased region" description="Polar residues" evidence="6">
    <location>
        <begin position="217"/>
        <end position="228"/>
    </location>
</feature>
<dbReference type="RefSeq" id="XP_064725090.1">
    <property type="nucleotide sequence ID" value="XM_064879137.1"/>
</dbReference>
<dbReference type="GeneID" id="90004198"/>
<gene>
    <name evidence="9" type="ORF">PMZ80_010749</name>
</gene>
<organism evidence="9 10">
    <name type="scientific">Knufia obscura</name>
    <dbReference type="NCBI Taxonomy" id="1635080"/>
    <lineage>
        <taxon>Eukaryota</taxon>
        <taxon>Fungi</taxon>
        <taxon>Dikarya</taxon>
        <taxon>Ascomycota</taxon>
        <taxon>Pezizomycotina</taxon>
        <taxon>Eurotiomycetes</taxon>
        <taxon>Chaetothyriomycetidae</taxon>
        <taxon>Chaetothyriales</taxon>
        <taxon>Trichomeriaceae</taxon>
        <taxon>Knufia</taxon>
    </lineage>
</organism>
<dbReference type="Proteomes" id="UP001334248">
    <property type="component" value="Unassembled WGS sequence"/>
</dbReference>
<evidence type="ECO:0000313" key="10">
    <source>
        <dbReference type="Proteomes" id="UP001334248"/>
    </source>
</evidence>
<dbReference type="Gene3D" id="3.40.50.12780">
    <property type="entry name" value="N-terminal domain of ligase-like"/>
    <property type="match status" value="1"/>
</dbReference>
<keyword evidence="10" id="KW-1185">Reference proteome</keyword>
<dbReference type="Pfam" id="PF13193">
    <property type="entry name" value="AMP-binding_C"/>
    <property type="match status" value="1"/>
</dbReference>
<dbReference type="SUPFAM" id="SSF56801">
    <property type="entry name" value="Acetyl-CoA synthetase-like"/>
    <property type="match status" value="1"/>
</dbReference>
<keyword evidence="4" id="KW-0547">Nucleotide-binding</keyword>
<keyword evidence="5" id="KW-0067">ATP-binding</keyword>
<evidence type="ECO:0000256" key="2">
    <source>
        <dbReference type="ARBA" id="ARBA00006432"/>
    </source>
</evidence>
<comment type="caution">
    <text evidence="9">The sequence shown here is derived from an EMBL/GenBank/DDBJ whole genome shotgun (WGS) entry which is preliminary data.</text>
</comment>
<evidence type="ECO:0000256" key="6">
    <source>
        <dbReference type="SAM" id="MobiDB-lite"/>
    </source>
</evidence>
<feature type="domain" description="AMP-binding enzyme C-terminal" evidence="8">
    <location>
        <begin position="514"/>
        <end position="594"/>
    </location>
</feature>
<feature type="region of interest" description="Disordered" evidence="6">
    <location>
        <begin position="201"/>
        <end position="230"/>
    </location>
</feature>
<evidence type="ECO:0000256" key="3">
    <source>
        <dbReference type="ARBA" id="ARBA00022598"/>
    </source>
</evidence>
<reference evidence="9 10" key="1">
    <citation type="journal article" date="2023" name="Res Sq">
        <title>Genomic and morphological characterization of Knufia obscura isolated from the Mars 2020 spacecraft assembly facility.</title>
        <authorList>
            <person name="Chander A.M."/>
            <person name="Teixeira M.M."/>
            <person name="Singh N.K."/>
            <person name="Williams M.P."/>
            <person name="Parker C.W."/>
            <person name="Leo P."/>
            <person name="Stajich J.E."/>
            <person name="Torok T."/>
            <person name="Tighe S."/>
            <person name="Mason C.E."/>
            <person name="Venkateswaran K."/>
        </authorList>
    </citation>
    <scope>NUCLEOTIDE SEQUENCE [LARGE SCALE GENOMIC DNA]</scope>
    <source>
        <strain evidence="9 10">CCFEE 5817</strain>
    </source>
</reference>
<dbReference type="PANTHER" id="PTHR24096">
    <property type="entry name" value="LONG-CHAIN-FATTY-ACID--COA LIGASE"/>
    <property type="match status" value="1"/>
</dbReference>
<evidence type="ECO:0000259" key="8">
    <source>
        <dbReference type="Pfam" id="PF13193"/>
    </source>
</evidence>
<dbReference type="InterPro" id="IPR042099">
    <property type="entry name" value="ANL_N_sf"/>
</dbReference>
<evidence type="ECO:0000313" key="9">
    <source>
        <dbReference type="EMBL" id="KAK5937000.1"/>
    </source>
</evidence>
<dbReference type="EMBL" id="JAVHJV010000020">
    <property type="protein sequence ID" value="KAK5937000.1"/>
    <property type="molecule type" value="Genomic_DNA"/>
</dbReference>
<keyword evidence="3" id="KW-0436">Ligase</keyword>
<accession>A0ABR0R8P0</accession>
<comment type="pathway">
    <text evidence="1">Secondary metabolite biosynthesis.</text>
</comment>
<dbReference type="Gene3D" id="3.30.300.30">
    <property type="match status" value="1"/>
</dbReference>
<dbReference type="Pfam" id="PF00501">
    <property type="entry name" value="AMP-binding"/>
    <property type="match status" value="1"/>
</dbReference>
<proteinExistence type="inferred from homology"/>
<feature type="domain" description="AMP-dependent synthetase/ligase" evidence="7">
    <location>
        <begin position="125"/>
        <end position="463"/>
    </location>
</feature>
<evidence type="ECO:0000256" key="5">
    <source>
        <dbReference type="ARBA" id="ARBA00022840"/>
    </source>
</evidence>
<evidence type="ECO:0000259" key="7">
    <source>
        <dbReference type="Pfam" id="PF00501"/>
    </source>
</evidence>
<dbReference type="InterPro" id="IPR000873">
    <property type="entry name" value="AMP-dep_synth/lig_dom"/>
</dbReference>
<name>A0ABR0R8P0_9EURO</name>
<comment type="similarity">
    <text evidence="2">Belongs to the ATP-dependent AMP-binding enzyme family.</text>
</comment>
<protein>
    <submittedName>
        <fullName evidence="9">Uncharacterized protein</fullName>
    </submittedName>
</protein>
<evidence type="ECO:0000256" key="4">
    <source>
        <dbReference type="ARBA" id="ARBA00022741"/>
    </source>
</evidence>
<dbReference type="InterPro" id="IPR025110">
    <property type="entry name" value="AMP-bd_C"/>
</dbReference>